<organism evidence="1 2">
    <name type="scientific">Suillus plorans</name>
    <dbReference type="NCBI Taxonomy" id="116603"/>
    <lineage>
        <taxon>Eukaryota</taxon>
        <taxon>Fungi</taxon>
        <taxon>Dikarya</taxon>
        <taxon>Basidiomycota</taxon>
        <taxon>Agaricomycotina</taxon>
        <taxon>Agaricomycetes</taxon>
        <taxon>Agaricomycetidae</taxon>
        <taxon>Boletales</taxon>
        <taxon>Suillineae</taxon>
        <taxon>Suillaceae</taxon>
        <taxon>Suillus</taxon>
    </lineage>
</organism>
<protein>
    <submittedName>
        <fullName evidence="1">Uncharacterized protein</fullName>
    </submittedName>
</protein>
<dbReference type="Proteomes" id="UP000719766">
    <property type="component" value="Unassembled WGS sequence"/>
</dbReference>
<dbReference type="AlphaFoldDB" id="A0A9P7JA34"/>
<evidence type="ECO:0000313" key="1">
    <source>
        <dbReference type="EMBL" id="KAG1810334.1"/>
    </source>
</evidence>
<evidence type="ECO:0000313" key="2">
    <source>
        <dbReference type="Proteomes" id="UP000719766"/>
    </source>
</evidence>
<sequence length="154" mass="17147">MCDGDLGSAESAIESLKVVIIILRCSRIAQLSGVTPPEDIVDIVLGYHPLHGNIEGFVKRFVFGKPSETQRDLHIKSHLRDPAVFSLRAFPTRAIGLLHKYEASGLHAPMKSYSCIISSLFSVRRLAANSQAWDLFPHMRYVAHPTPDAIFAHW</sequence>
<accession>A0A9P7JA34</accession>
<comment type="caution">
    <text evidence="1">The sequence shown here is derived from an EMBL/GenBank/DDBJ whole genome shotgun (WGS) entry which is preliminary data.</text>
</comment>
<proteinExistence type="predicted"/>
<reference evidence="1" key="1">
    <citation type="journal article" date="2020" name="New Phytol.">
        <title>Comparative genomics reveals dynamic genome evolution in host specialist ectomycorrhizal fungi.</title>
        <authorList>
            <person name="Lofgren L.A."/>
            <person name="Nguyen N.H."/>
            <person name="Vilgalys R."/>
            <person name="Ruytinx J."/>
            <person name="Liao H.L."/>
            <person name="Branco S."/>
            <person name="Kuo A."/>
            <person name="LaButti K."/>
            <person name="Lipzen A."/>
            <person name="Andreopoulos W."/>
            <person name="Pangilinan J."/>
            <person name="Riley R."/>
            <person name="Hundley H."/>
            <person name="Na H."/>
            <person name="Barry K."/>
            <person name="Grigoriev I.V."/>
            <person name="Stajich J.E."/>
            <person name="Kennedy P.G."/>
        </authorList>
    </citation>
    <scope>NUCLEOTIDE SEQUENCE</scope>
    <source>
        <strain evidence="1">S12</strain>
    </source>
</reference>
<dbReference type="EMBL" id="JABBWE010000001">
    <property type="protein sequence ID" value="KAG1810334.1"/>
    <property type="molecule type" value="Genomic_DNA"/>
</dbReference>
<dbReference type="RefSeq" id="XP_041167999.1">
    <property type="nucleotide sequence ID" value="XM_041296886.1"/>
</dbReference>
<name>A0A9P7JA34_9AGAM</name>
<keyword evidence="2" id="KW-1185">Reference proteome</keyword>
<dbReference type="GeneID" id="64590650"/>
<dbReference type="OrthoDB" id="5588846at2759"/>
<gene>
    <name evidence="1" type="ORF">HD556DRAFT_1223429</name>
</gene>